<dbReference type="InterPro" id="IPR001733">
    <property type="entry name" value="Peptidase_S26B"/>
</dbReference>
<feature type="transmembrane region" description="Helical" evidence="7">
    <location>
        <begin position="176"/>
        <end position="200"/>
    </location>
</feature>
<name>A0A5C8UNT6_9MICO</name>
<dbReference type="GO" id="GO:0016020">
    <property type="term" value="C:membrane"/>
    <property type="evidence" value="ECO:0007669"/>
    <property type="project" value="UniProtKB-SubCell"/>
</dbReference>
<dbReference type="GO" id="GO:0004252">
    <property type="term" value="F:serine-type endopeptidase activity"/>
    <property type="evidence" value="ECO:0007669"/>
    <property type="project" value="UniProtKB-UniRule"/>
</dbReference>
<dbReference type="EMBL" id="VRMG01000008">
    <property type="protein sequence ID" value="TXN30092.1"/>
    <property type="molecule type" value="Genomic_DNA"/>
</dbReference>
<dbReference type="CDD" id="cd06530">
    <property type="entry name" value="S26_SPase_I"/>
    <property type="match status" value="1"/>
</dbReference>
<evidence type="ECO:0000256" key="2">
    <source>
        <dbReference type="ARBA" id="ARBA00022692"/>
    </source>
</evidence>
<evidence type="ECO:0000313" key="9">
    <source>
        <dbReference type="Proteomes" id="UP000321379"/>
    </source>
</evidence>
<dbReference type="GO" id="GO:0009003">
    <property type="term" value="F:signal peptidase activity"/>
    <property type="evidence" value="ECO:0007669"/>
    <property type="project" value="UniProtKB-EC"/>
</dbReference>
<feature type="transmembrane region" description="Helical" evidence="7">
    <location>
        <begin position="244"/>
        <end position="262"/>
    </location>
</feature>
<comment type="subcellular location">
    <subcellularLocation>
        <location evidence="1">Membrane</location>
    </subcellularLocation>
</comment>
<evidence type="ECO:0000256" key="3">
    <source>
        <dbReference type="ARBA" id="ARBA00022989"/>
    </source>
</evidence>
<evidence type="ECO:0000313" key="8">
    <source>
        <dbReference type="EMBL" id="TXN30092.1"/>
    </source>
</evidence>
<evidence type="ECO:0000256" key="5">
    <source>
        <dbReference type="NCBIfam" id="TIGR02228"/>
    </source>
</evidence>
<keyword evidence="8" id="KW-0378">Hydrolase</keyword>
<keyword evidence="2 7" id="KW-0812">Transmembrane</keyword>
<evidence type="ECO:0000256" key="1">
    <source>
        <dbReference type="ARBA" id="ARBA00004370"/>
    </source>
</evidence>
<dbReference type="AlphaFoldDB" id="A0A5C8UNT6"/>
<feature type="compositionally biased region" description="Low complexity" evidence="6">
    <location>
        <begin position="222"/>
        <end position="234"/>
    </location>
</feature>
<evidence type="ECO:0000256" key="7">
    <source>
        <dbReference type="SAM" id="Phobius"/>
    </source>
</evidence>
<accession>A0A5C8UNT6</accession>
<proteinExistence type="predicted"/>
<dbReference type="InterPro" id="IPR036286">
    <property type="entry name" value="LexA/Signal_pep-like_sf"/>
</dbReference>
<dbReference type="NCBIfam" id="TIGR02228">
    <property type="entry name" value="sigpep_I_arch"/>
    <property type="match status" value="1"/>
</dbReference>
<gene>
    <name evidence="8" type="ORF">FVP33_11340</name>
</gene>
<organism evidence="8 9">
    <name type="scientific">Lacisediminihabitans profunda</name>
    <dbReference type="NCBI Taxonomy" id="2594790"/>
    <lineage>
        <taxon>Bacteria</taxon>
        <taxon>Bacillati</taxon>
        <taxon>Actinomycetota</taxon>
        <taxon>Actinomycetes</taxon>
        <taxon>Micrococcales</taxon>
        <taxon>Microbacteriaceae</taxon>
        <taxon>Lacisediminihabitans</taxon>
    </lineage>
</organism>
<comment type="caution">
    <text evidence="8">The sequence shown here is derived from an EMBL/GenBank/DDBJ whole genome shotgun (WGS) entry which is preliminary data.</text>
</comment>
<dbReference type="Proteomes" id="UP000321379">
    <property type="component" value="Unassembled WGS sequence"/>
</dbReference>
<keyword evidence="4 7" id="KW-0472">Membrane</keyword>
<evidence type="ECO:0000256" key="4">
    <source>
        <dbReference type="ARBA" id="ARBA00023136"/>
    </source>
</evidence>
<sequence>MPAAGGATPHEGAGRVKDSPTSATLQTAPERSLWFFLRTALSLAVLLLVVGAGTVLIVLPKVAGAIPRTVLTQSMEPVLPPGTLIVVRPVKPDQVAVGDVVTYQIESGKPDVITHRVIAIDFTPSGTRSFTFKGDNNAVADADPVREVQIVGRLWYSIPLIGYLSLWLNGDARAVIVPVLAGLLFLFAAYMFASGIVGAVRGRRRERDDAPVDVPGAEAGLTPPVDETPVVTPATRHPASPARFLAPVAVGLLLGAAAYLLITGGSGRGDRLSRD</sequence>
<dbReference type="PANTHER" id="PTHR10806:SF6">
    <property type="entry name" value="SIGNAL PEPTIDASE COMPLEX CATALYTIC SUBUNIT SEC11"/>
    <property type="match status" value="1"/>
</dbReference>
<feature type="transmembrane region" description="Helical" evidence="7">
    <location>
        <begin position="154"/>
        <end position="170"/>
    </location>
</feature>
<feature type="region of interest" description="Disordered" evidence="6">
    <location>
        <begin position="208"/>
        <end position="234"/>
    </location>
</feature>
<protein>
    <recommendedName>
        <fullName evidence="5">Signal peptidase I</fullName>
        <ecNumber evidence="5">3.4.21.89</ecNumber>
    </recommendedName>
</protein>
<reference evidence="8 9" key="1">
    <citation type="submission" date="2019-08" db="EMBL/GenBank/DDBJ databases">
        <title>Bacterial whole genome sequence for Glaciihabitans sp. CHu50b-6-2.</title>
        <authorList>
            <person name="Jin L."/>
        </authorList>
    </citation>
    <scope>NUCLEOTIDE SEQUENCE [LARGE SCALE GENOMIC DNA]</scope>
    <source>
        <strain evidence="8 9">CHu50b-6-2</strain>
    </source>
</reference>
<feature type="transmembrane region" description="Helical" evidence="7">
    <location>
        <begin position="35"/>
        <end position="59"/>
    </location>
</feature>
<keyword evidence="9" id="KW-1185">Reference proteome</keyword>
<dbReference type="EC" id="3.4.21.89" evidence="5"/>
<feature type="region of interest" description="Disordered" evidence="6">
    <location>
        <begin position="1"/>
        <end position="23"/>
    </location>
</feature>
<keyword evidence="3 7" id="KW-1133">Transmembrane helix</keyword>
<dbReference type="InterPro" id="IPR019533">
    <property type="entry name" value="Peptidase_S26"/>
</dbReference>
<dbReference type="SUPFAM" id="SSF51306">
    <property type="entry name" value="LexA/Signal peptidase"/>
    <property type="match status" value="1"/>
</dbReference>
<dbReference type="PANTHER" id="PTHR10806">
    <property type="entry name" value="SIGNAL PEPTIDASE COMPLEX CATALYTIC SUBUNIT SEC11"/>
    <property type="match status" value="1"/>
</dbReference>
<evidence type="ECO:0000256" key="6">
    <source>
        <dbReference type="SAM" id="MobiDB-lite"/>
    </source>
</evidence>
<dbReference type="GO" id="GO:0006465">
    <property type="term" value="P:signal peptide processing"/>
    <property type="evidence" value="ECO:0007669"/>
    <property type="project" value="UniProtKB-UniRule"/>
</dbReference>